<evidence type="ECO:0000313" key="2">
    <source>
        <dbReference type="Proteomes" id="UP000076632"/>
    </source>
</evidence>
<name>A0A165HVV9_XYLHT</name>
<dbReference type="Proteomes" id="UP000076632">
    <property type="component" value="Unassembled WGS sequence"/>
</dbReference>
<dbReference type="OMA" id="PETFPIN"/>
<dbReference type="OrthoDB" id="5343383at2759"/>
<dbReference type="GeneID" id="28897164"/>
<dbReference type="InParanoid" id="A0A165HVV9"/>
<sequence>MAPIDPRVNFRTSYNQDEIIATMTAYYQFLSRLPYVDPSDIMYPPPGGWPEINQETLGYLGRTDTVIELLRHLPYINTDNHDFLVSLDVHAADYRGKWFKSSVAKKVGSFATPVGATFPPNVIGLTNGKNTGVYLMLDTVDGTITPYEIMGYTYDPTYPPGDPRSWRDQCHDETLRLSDILDRWKQKFATLEWMASPLNGWPYIWWGDDRRQSEETRQREEMREIFRAHGWPNSFRRDECKQALIKWEEERHRRYREAQNGA</sequence>
<evidence type="ECO:0000313" key="1">
    <source>
        <dbReference type="EMBL" id="KZF23993.1"/>
    </source>
</evidence>
<proteinExistence type="predicted"/>
<organism evidence="1 2">
    <name type="scientific">Xylona heveae (strain CBS 132557 / TC161)</name>
    <dbReference type="NCBI Taxonomy" id="1328760"/>
    <lineage>
        <taxon>Eukaryota</taxon>
        <taxon>Fungi</taxon>
        <taxon>Dikarya</taxon>
        <taxon>Ascomycota</taxon>
        <taxon>Pezizomycotina</taxon>
        <taxon>Xylonomycetes</taxon>
        <taxon>Xylonales</taxon>
        <taxon>Xylonaceae</taxon>
        <taxon>Xylona</taxon>
    </lineage>
</organism>
<reference evidence="1 2" key="1">
    <citation type="journal article" date="2016" name="Fungal Biol.">
        <title>The genome of Xylona heveae provides a window into fungal endophytism.</title>
        <authorList>
            <person name="Gazis R."/>
            <person name="Kuo A."/>
            <person name="Riley R."/>
            <person name="LaButti K."/>
            <person name="Lipzen A."/>
            <person name="Lin J."/>
            <person name="Amirebrahimi M."/>
            <person name="Hesse C.N."/>
            <person name="Spatafora J.W."/>
            <person name="Henrissat B."/>
            <person name="Hainaut M."/>
            <person name="Grigoriev I.V."/>
            <person name="Hibbett D.S."/>
        </authorList>
    </citation>
    <scope>NUCLEOTIDE SEQUENCE [LARGE SCALE GENOMIC DNA]</scope>
    <source>
        <strain evidence="1 2">TC161</strain>
    </source>
</reference>
<keyword evidence="2" id="KW-1185">Reference proteome</keyword>
<accession>A0A165HVV9</accession>
<protein>
    <submittedName>
        <fullName evidence="1">Uncharacterized protein</fullName>
    </submittedName>
</protein>
<gene>
    <name evidence="1" type="ORF">L228DRAFT_244852</name>
</gene>
<dbReference type="STRING" id="1328760.A0A165HVV9"/>
<dbReference type="EMBL" id="KV407456">
    <property type="protein sequence ID" value="KZF23993.1"/>
    <property type="molecule type" value="Genomic_DNA"/>
</dbReference>
<dbReference type="AlphaFoldDB" id="A0A165HVV9"/>
<dbReference type="RefSeq" id="XP_018189548.1">
    <property type="nucleotide sequence ID" value="XM_018332027.1"/>
</dbReference>